<dbReference type="OrthoDB" id="798900at2"/>
<organism evidence="2 3">
    <name type="scientific">Mucilaginibacter psychrotolerans</name>
    <dbReference type="NCBI Taxonomy" id="1524096"/>
    <lineage>
        <taxon>Bacteria</taxon>
        <taxon>Pseudomonadati</taxon>
        <taxon>Bacteroidota</taxon>
        <taxon>Sphingobacteriia</taxon>
        <taxon>Sphingobacteriales</taxon>
        <taxon>Sphingobacteriaceae</taxon>
        <taxon>Mucilaginibacter</taxon>
    </lineage>
</organism>
<comment type="caution">
    <text evidence="2">The sequence shown here is derived from an EMBL/GenBank/DDBJ whole genome shotgun (WGS) entry which is preliminary data.</text>
</comment>
<evidence type="ECO:0000313" key="2">
    <source>
        <dbReference type="EMBL" id="TFF38869.1"/>
    </source>
</evidence>
<keyword evidence="3" id="KW-1185">Reference proteome</keyword>
<accession>A0A4Y8SIL3</accession>
<proteinExistence type="predicted"/>
<reference evidence="2 3" key="1">
    <citation type="journal article" date="2017" name="Int. J. Syst. Evol. Microbiol.">
        <title>Mucilaginibacterpsychrotolerans sp. nov., isolated from peatlands.</title>
        <authorList>
            <person name="Deng Y."/>
            <person name="Shen L."/>
            <person name="Xu B."/>
            <person name="Liu Y."/>
            <person name="Gu Z."/>
            <person name="Liu H."/>
            <person name="Zhou Y."/>
        </authorList>
    </citation>
    <scope>NUCLEOTIDE SEQUENCE [LARGE SCALE GENOMIC DNA]</scope>
    <source>
        <strain evidence="2 3">NH7-4</strain>
    </source>
</reference>
<dbReference type="AlphaFoldDB" id="A0A4Y8SIL3"/>
<dbReference type="RefSeq" id="WP_133228144.1">
    <property type="nucleotide sequence ID" value="NZ_SOZE01000005.1"/>
</dbReference>
<evidence type="ECO:0000313" key="3">
    <source>
        <dbReference type="Proteomes" id="UP000297540"/>
    </source>
</evidence>
<feature type="region of interest" description="Disordered" evidence="1">
    <location>
        <begin position="1"/>
        <end position="22"/>
    </location>
</feature>
<dbReference type="EMBL" id="SOZE01000005">
    <property type="protein sequence ID" value="TFF38869.1"/>
    <property type="molecule type" value="Genomic_DNA"/>
</dbReference>
<gene>
    <name evidence="2" type="ORF">E2R66_07655</name>
</gene>
<feature type="compositionally biased region" description="Basic and acidic residues" evidence="1">
    <location>
        <begin position="1"/>
        <end position="18"/>
    </location>
</feature>
<sequence length="72" mass="8001">MKSDITKNAETFRSHESYSPEEVLTAGGTTAFGLKAGKNNSTLITALEEAPPIEPFTEEEWTDLLDQLERDK</sequence>
<evidence type="ECO:0000256" key="1">
    <source>
        <dbReference type="SAM" id="MobiDB-lite"/>
    </source>
</evidence>
<name>A0A4Y8SIL3_9SPHI</name>
<protein>
    <submittedName>
        <fullName evidence="2">Uncharacterized protein</fullName>
    </submittedName>
</protein>
<dbReference type="Proteomes" id="UP000297540">
    <property type="component" value="Unassembled WGS sequence"/>
</dbReference>